<organism evidence="2">
    <name type="scientific">Echinococcus granulosus</name>
    <name type="common">Hydatid tapeworm</name>
    <dbReference type="NCBI Taxonomy" id="6210"/>
    <lineage>
        <taxon>Eukaryota</taxon>
        <taxon>Metazoa</taxon>
        <taxon>Spiralia</taxon>
        <taxon>Lophotrochozoa</taxon>
        <taxon>Platyhelminthes</taxon>
        <taxon>Cestoda</taxon>
        <taxon>Eucestoda</taxon>
        <taxon>Cyclophyllidea</taxon>
        <taxon>Taeniidae</taxon>
        <taxon>Echinococcus</taxon>
        <taxon>Echinococcus granulosus group</taxon>
    </lineage>
</organism>
<reference evidence="2 3" key="1">
    <citation type="journal article" date="2013" name="Nature">
        <title>The genomes of four tapeworm species reveal adaptations to parasitism.</title>
        <authorList>
            <person name="Tsai I.J."/>
            <person name="Zarowiecki M."/>
            <person name="Holroyd N."/>
            <person name="Garciarrubio A."/>
            <person name="Sanchez-Flores A."/>
            <person name="Brooks K.L."/>
            <person name="Tracey A."/>
            <person name="Bobes R.J."/>
            <person name="Fragoso G."/>
            <person name="Sciutto E."/>
            <person name="Aslett M."/>
            <person name="Beasley H."/>
            <person name="Bennett H.M."/>
            <person name="Cai J."/>
            <person name="Camicia F."/>
            <person name="Clark R."/>
            <person name="Cucher M."/>
            <person name="De Silva N."/>
            <person name="Day T.A."/>
            <person name="Deplazes P."/>
            <person name="Estrada K."/>
            <person name="Fernandez C."/>
            <person name="Holland P.W."/>
            <person name="Hou J."/>
            <person name="Hu S."/>
            <person name="Huckvale T."/>
            <person name="Hung S.S."/>
            <person name="Kamenetzky L."/>
            <person name="Keane J.A."/>
            <person name="Kiss F."/>
            <person name="Koziol U."/>
            <person name="Lambert O."/>
            <person name="Liu K."/>
            <person name="Luo X."/>
            <person name="Luo Y."/>
            <person name="Macchiaroli N."/>
            <person name="Nichol S."/>
            <person name="Paps J."/>
            <person name="Parkinson J."/>
            <person name="Pouchkina-Stantcheva N."/>
            <person name="Riddiford N."/>
            <person name="Rosenzvit M."/>
            <person name="Salinas G."/>
            <person name="Wasmuth J.D."/>
            <person name="Zamanian M."/>
            <person name="Zheng Y."/>
            <person name="Cai X."/>
            <person name="Soberon X."/>
            <person name="Olson P.D."/>
            <person name="Laclette J.P."/>
            <person name="Brehm K."/>
            <person name="Berriman M."/>
            <person name="Garciarrubio A."/>
            <person name="Bobes R.J."/>
            <person name="Fragoso G."/>
            <person name="Sanchez-Flores A."/>
            <person name="Estrada K."/>
            <person name="Cevallos M.A."/>
            <person name="Morett E."/>
            <person name="Gonzalez V."/>
            <person name="Portillo T."/>
            <person name="Ochoa-Leyva A."/>
            <person name="Jose M.V."/>
            <person name="Sciutto E."/>
            <person name="Landa A."/>
            <person name="Jimenez L."/>
            <person name="Valdes V."/>
            <person name="Carrero J.C."/>
            <person name="Larralde C."/>
            <person name="Morales-Montor J."/>
            <person name="Limon-Lason J."/>
            <person name="Soberon X."/>
            <person name="Laclette J.P."/>
        </authorList>
    </citation>
    <scope>NUCLEOTIDE SEQUENCE [LARGE SCALE GENOMIC DNA]</scope>
</reference>
<evidence type="ECO:0000256" key="1">
    <source>
        <dbReference type="SAM" id="SignalP"/>
    </source>
</evidence>
<dbReference type="EMBL" id="LK028584">
    <property type="protein sequence ID" value="CDS21579.1"/>
    <property type="molecule type" value="Genomic_DNA"/>
</dbReference>
<evidence type="ECO:0000313" key="3">
    <source>
        <dbReference type="Proteomes" id="UP000492820"/>
    </source>
</evidence>
<name>A0A068WV51_ECHGR</name>
<keyword evidence="1" id="KW-0732">Signal</keyword>
<feature type="signal peptide" evidence="1">
    <location>
        <begin position="1"/>
        <end position="48"/>
    </location>
</feature>
<reference evidence="2" key="2">
    <citation type="submission" date="2014-06" db="EMBL/GenBank/DDBJ databases">
        <authorList>
            <person name="Aslett M."/>
        </authorList>
    </citation>
    <scope>NUCLEOTIDE SEQUENCE</scope>
</reference>
<sequence length="102" mass="11329">MMGGTTLQLSTRRSASPWQLDAMWRRKNAPHLQPSLLLLLLLYQLSSTAFHSNVTLVEEKCWNTLAKCFTLLPSEVTVIADAVFKAPARPNTQPNAQLGHNA</sequence>
<dbReference type="AlphaFoldDB" id="A0A068WV51"/>
<proteinExistence type="predicted"/>
<dbReference type="Proteomes" id="UP000492820">
    <property type="component" value="Unassembled WGS sequence"/>
</dbReference>
<dbReference type="WBParaSite" id="EgrG_000106700">
    <property type="protein sequence ID" value="EgrG_000106700"/>
    <property type="gene ID" value="EgrG_000106700"/>
</dbReference>
<gene>
    <name evidence="2" type="ORF">EgrG_000106700</name>
</gene>
<evidence type="ECO:0000313" key="2">
    <source>
        <dbReference type="EMBL" id="CDS21579.1"/>
    </source>
</evidence>
<evidence type="ECO:0000313" key="4">
    <source>
        <dbReference type="WBParaSite" id="EgrG_000106700"/>
    </source>
</evidence>
<reference evidence="4" key="3">
    <citation type="submission" date="2020-10" db="UniProtKB">
        <authorList>
            <consortium name="WormBaseParasite"/>
        </authorList>
    </citation>
    <scope>IDENTIFICATION</scope>
</reference>
<protein>
    <submittedName>
        <fullName evidence="4">Secreted protein</fullName>
    </submittedName>
</protein>
<accession>A0A068WV51</accession>
<feature type="chain" id="PRO_5041035484" evidence="1">
    <location>
        <begin position="49"/>
        <end position="102"/>
    </location>
</feature>